<name>A0A1M5YB78_9FIRM</name>
<dbReference type="Proteomes" id="UP000184389">
    <property type="component" value="Unassembled WGS sequence"/>
</dbReference>
<dbReference type="InterPro" id="IPR003251">
    <property type="entry name" value="Rr_diiron-bd_dom"/>
</dbReference>
<organism evidence="2 3">
    <name type="scientific">Sporanaerobacter acetigenes DSM 13106</name>
    <dbReference type="NCBI Taxonomy" id="1123281"/>
    <lineage>
        <taxon>Bacteria</taxon>
        <taxon>Bacillati</taxon>
        <taxon>Bacillota</taxon>
        <taxon>Tissierellia</taxon>
        <taxon>Tissierellales</taxon>
        <taxon>Sporanaerobacteraceae</taxon>
        <taxon>Sporanaerobacter</taxon>
    </lineage>
</organism>
<protein>
    <submittedName>
        <fullName evidence="2">Rubrerythrin</fullName>
    </submittedName>
</protein>
<gene>
    <name evidence="2" type="ORF">SAMN02745180_02089</name>
</gene>
<reference evidence="2 3" key="1">
    <citation type="submission" date="2016-11" db="EMBL/GenBank/DDBJ databases">
        <authorList>
            <person name="Jaros S."/>
            <person name="Januszkiewicz K."/>
            <person name="Wedrychowicz H."/>
        </authorList>
    </citation>
    <scope>NUCLEOTIDE SEQUENCE [LARGE SCALE GENOMIC DNA]</scope>
    <source>
        <strain evidence="2 3">DSM 13106</strain>
    </source>
</reference>
<dbReference type="SUPFAM" id="SSF47240">
    <property type="entry name" value="Ferritin-like"/>
    <property type="match status" value="1"/>
</dbReference>
<evidence type="ECO:0000313" key="2">
    <source>
        <dbReference type="EMBL" id="SHI09287.1"/>
    </source>
</evidence>
<dbReference type="InterPro" id="IPR012347">
    <property type="entry name" value="Ferritin-like"/>
</dbReference>
<dbReference type="EMBL" id="FQXR01000010">
    <property type="protein sequence ID" value="SHI09287.1"/>
    <property type="molecule type" value="Genomic_DNA"/>
</dbReference>
<accession>A0A1M5YB78</accession>
<keyword evidence="3" id="KW-1185">Reference proteome</keyword>
<dbReference type="AlphaFoldDB" id="A0A1M5YB78"/>
<dbReference type="GO" id="GO:0046872">
    <property type="term" value="F:metal ion binding"/>
    <property type="evidence" value="ECO:0007669"/>
    <property type="project" value="InterPro"/>
</dbReference>
<dbReference type="RefSeq" id="WP_072744738.1">
    <property type="nucleotide sequence ID" value="NZ_FQXR01000010.1"/>
</dbReference>
<dbReference type="Pfam" id="PF02915">
    <property type="entry name" value="Rubrerythrin"/>
    <property type="match status" value="1"/>
</dbReference>
<sequence>MDYGYYDYGYYIGLVKRLEEYIQDELQDSAYYKELAKLAPTDFSKEIILGFSQDEAMHAENFQRTYYMITGRYYMPGPIEPIVISDYEDALKQRVLAETRDYKKYGEEYLMAPNKYLKDLFFNTRTVEAQHAMRISILFEED</sequence>
<evidence type="ECO:0000259" key="1">
    <source>
        <dbReference type="Pfam" id="PF02915"/>
    </source>
</evidence>
<dbReference type="Gene3D" id="1.20.1260.10">
    <property type="match status" value="1"/>
</dbReference>
<proteinExistence type="predicted"/>
<feature type="domain" description="Rubrerythrin diiron-binding" evidence="1">
    <location>
        <begin position="18"/>
        <end position="134"/>
    </location>
</feature>
<dbReference type="InterPro" id="IPR009078">
    <property type="entry name" value="Ferritin-like_SF"/>
</dbReference>
<dbReference type="CDD" id="cd00657">
    <property type="entry name" value="Ferritin_like"/>
    <property type="match status" value="1"/>
</dbReference>
<dbReference type="GO" id="GO:0016491">
    <property type="term" value="F:oxidoreductase activity"/>
    <property type="evidence" value="ECO:0007669"/>
    <property type="project" value="InterPro"/>
</dbReference>
<dbReference type="OrthoDB" id="573482at2"/>
<dbReference type="STRING" id="1123281.SAMN02745180_02089"/>
<evidence type="ECO:0000313" key="3">
    <source>
        <dbReference type="Proteomes" id="UP000184389"/>
    </source>
</evidence>